<dbReference type="PANTHER" id="PTHR42791:SF1">
    <property type="entry name" value="N-ACETYLTRANSFERASE DOMAIN-CONTAINING PROTEIN"/>
    <property type="match status" value="1"/>
</dbReference>
<gene>
    <name evidence="2" type="ORF">NDR86_35805</name>
</gene>
<dbReference type="PANTHER" id="PTHR42791">
    <property type="entry name" value="GNAT FAMILY ACETYLTRANSFERASE"/>
    <property type="match status" value="1"/>
</dbReference>
<dbReference type="Gene3D" id="3.40.630.30">
    <property type="match status" value="1"/>
</dbReference>
<dbReference type="SUPFAM" id="SSF55729">
    <property type="entry name" value="Acyl-CoA N-acyltransferases (Nat)"/>
    <property type="match status" value="1"/>
</dbReference>
<sequence>MRKAAHDDIAGMARVLGKAFDHDDPIDEYIFPDERVRHRRAQRMTSIMIRHRFLPSGGAAVATLGERIVGVLLWYPADYRKSLWHEVVSGPKLLAAMGSATRRGMDVDATIARLAPDEPHLWCVHLGCDPEVQGRGVGSALFGSLVERADAENVAIHGLCKDGNVAFYRRFGFEAVDRAGIGAHGPSMNVMLRQPVRAETV</sequence>
<name>A0A9X2EDE4_9NOCA</name>
<dbReference type="AlphaFoldDB" id="A0A9X2EDE4"/>
<dbReference type="Proteomes" id="UP001139157">
    <property type="component" value="Unassembled WGS sequence"/>
</dbReference>
<dbReference type="InterPro" id="IPR052523">
    <property type="entry name" value="Trichothecene_AcTrans"/>
</dbReference>
<evidence type="ECO:0000313" key="2">
    <source>
        <dbReference type="EMBL" id="MCM6778857.1"/>
    </source>
</evidence>
<evidence type="ECO:0000259" key="1">
    <source>
        <dbReference type="PROSITE" id="PS51186"/>
    </source>
</evidence>
<dbReference type="GO" id="GO:0016747">
    <property type="term" value="F:acyltransferase activity, transferring groups other than amino-acyl groups"/>
    <property type="evidence" value="ECO:0007669"/>
    <property type="project" value="InterPro"/>
</dbReference>
<protein>
    <submittedName>
        <fullName evidence="2">GNAT family N-acetyltransferase</fullName>
    </submittedName>
</protein>
<dbReference type="RefSeq" id="WP_251918543.1">
    <property type="nucleotide sequence ID" value="NZ_JAMRXG010000028.1"/>
</dbReference>
<comment type="caution">
    <text evidence="2">The sequence shown here is derived from an EMBL/GenBank/DDBJ whole genome shotgun (WGS) entry which is preliminary data.</text>
</comment>
<dbReference type="InterPro" id="IPR000182">
    <property type="entry name" value="GNAT_dom"/>
</dbReference>
<keyword evidence="3" id="KW-1185">Reference proteome</keyword>
<reference evidence="2" key="1">
    <citation type="submission" date="2022-06" db="EMBL/GenBank/DDBJ databases">
        <title>Novel species in genus nocardia.</title>
        <authorList>
            <person name="Li F."/>
        </authorList>
    </citation>
    <scope>NUCLEOTIDE SEQUENCE</scope>
    <source>
        <strain evidence="2">CDC141</strain>
    </source>
</reference>
<accession>A0A9X2EDE4</accession>
<proteinExistence type="predicted"/>
<organism evidence="2 3">
    <name type="scientific">Nocardia pulmonis</name>
    <dbReference type="NCBI Taxonomy" id="2951408"/>
    <lineage>
        <taxon>Bacteria</taxon>
        <taxon>Bacillati</taxon>
        <taxon>Actinomycetota</taxon>
        <taxon>Actinomycetes</taxon>
        <taxon>Mycobacteriales</taxon>
        <taxon>Nocardiaceae</taxon>
        <taxon>Nocardia</taxon>
    </lineage>
</organism>
<dbReference type="InterPro" id="IPR016181">
    <property type="entry name" value="Acyl_CoA_acyltransferase"/>
</dbReference>
<dbReference type="PROSITE" id="PS51186">
    <property type="entry name" value="GNAT"/>
    <property type="match status" value="1"/>
</dbReference>
<dbReference type="CDD" id="cd04301">
    <property type="entry name" value="NAT_SF"/>
    <property type="match status" value="1"/>
</dbReference>
<feature type="domain" description="N-acetyltransferase" evidence="1">
    <location>
        <begin position="1"/>
        <end position="193"/>
    </location>
</feature>
<dbReference type="Pfam" id="PF13508">
    <property type="entry name" value="Acetyltransf_7"/>
    <property type="match status" value="1"/>
</dbReference>
<evidence type="ECO:0000313" key="3">
    <source>
        <dbReference type="Proteomes" id="UP001139157"/>
    </source>
</evidence>
<dbReference type="EMBL" id="JAMRXG010000028">
    <property type="protein sequence ID" value="MCM6778857.1"/>
    <property type="molecule type" value="Genomic_DNA"/>
</dbReference>